<evidence type="ECO:0000313" key="2">
    <source>
        <dbReference type="EMBL" id="QBQ98749.1"/>
    </source>
</evidence>
<evidence type="ECO:0000259" key="1">
    <source>
        <dbReference type="Pfam" id="PF00561"/>
    </source>
</evidence>
<sequence length="271" mass="28967">MTQTTMTVSTEQAELYCERRGKGPLLLMITGALGDAGFFSDVADILATEYTVVTYDRRGNSRSTGDLTAPMTVAQQARDAIAVIRASGEKKALIFGNSGGAVVGLELAARHPEVVDFLIAHEAPAGLLLPEAREWQALAEQVDEATRTQGWEAAERVFTELNNASKEAATLVALEYAERAAGNWKFFFEQEYMPFTLYVPDLARIRGNQVSMVTAAGVGTGDGPAGRAAVVIAEGVGCPMVEVPGHHLGFTDMPVEFAAATRAMLKNRGRG</sequence>
<dbReference type="Gene3D" id="3.40.50.1820">
    <property type="entry name" value="alpha/beta hydrolase"/>
    <property type="match status" value="1"/>
</dbReference>
<dbReference type="OrthoDB" id="9780765at2"/>
<dbReference type="Proteomes" id="UP000295727">
    <property type="component" value="Chromosome 2"/>
</dbReference>
<reference evidence="2 3" key="1">
    <citation type="submission" date="2019-03" db="EMBL/GenBank/DDBJ databases">
        <title>Paraburkholderia sp. 7MH5, isolated from subtropical forest soil.</title>
        <authorList>
            <person name="Gao Z.-H."/>
            <person name="Qiu L.-H."/>
        </authorList>
    </citation>
    <scope>NUCLEOTIDE SEQUENCE [LARGE SCALE GENOMIC DNA]</scope>
    <source>
        <strain evidence="2 3">7MH5</strain>
    </source>
</reference>
<dbReference type="GO" id="GO:0004806">
    <property type="term" value="F:triacylglycerol lipase activity"/>
    <property type="evidence" value="ECO:0007669"/>
    <property type="project" value="TreeGrafter"/>
</dbReference>
<dbReference type="GO" id="GO:0046503">
    <property type="term" value="P:glycerolipid catabolic process"/>
    <property type="evidence" value="ECO:0007669"/>
    <property type="project" value="TreeGrafter"/>
</dbReference>
<gene>
    <name evidence="2" type="ORF">E1956_15850</name>
</gene>
<dbReference type="PANTHER" id="PTHR43433">
    <property type="entry name" value="HYDROLASE, ALPHA/BETA FOLD FAMILY PROTEIN"/>
    <property type="match status" value="1"/>
</dbReference>
<protein>
    <submittedName>
        <fullName evidence="2">Alpha/beta fold hydrolase</fullName>
    </submittedName>
</protein>
<keyword evidence="3" id="KW-1185">Reference proteome</keyword>
<dbReference type="PANTHER" id="PTHR43433:SF5">
    <property type="entry name" value="AB HYDROLASE-1 DOMAIN-CONTAINING PROTEIN"/>
    <property type="match status" value="1"/>
</dbReference>
<feature type="domain" description="AB hydrolase-1" evidence="1">
    <location>
        <begin position="24"/>
        <end position="144"/>
    </location>
</feature>
<dbReference type="KEGG" id="ppai:E1956_15850"/>
<dbReference type="Pfam" id="PF00561">
    <property type="entry name" value="Abhydrolase_1"/>
    <property type="match status" value="1"/>
</dbReference>
<dbReference type="EMBL" id="CP038149">
    <property type="protein sequence ID" value="QBQ98749.1"/>
    <property type="molecule type" value="Genomic_DNA"/>
</dbReference>
<organism evidence="2 3">
    <name type="scientific">Paraburkholderia pallida</name>
    <dbReference type="NCBI Taxonomy" id="2547399"/>
    <lineage>
        <taxon>Bacteria</taxon>
        <taxon>Pseudomonadati</taxon>
        <taxon>Pseudomonadota</taxon>
        <taxon>Betaproteobacteria</taxon>
        <taxon>Burkholderiales</taxon>
        <taxon>Burkholderiaceae</taxon>
        <taxon>Paraburkholderia</taxon>
    </lineage>
</organism>
<dbReference type="RefSeq" id="WP_134750837.1">
    <property type="nucleotide sequence ID" value="NZ_CP038149.1"/>
</dbReference>
<dbReference type="InterPro" id="IPR000073">
    <property type="entry name" value="AB_hydrolase_1"/>
</dbReference>
<dbReference type="AlphaFoldDB" id="A0A4P7CWV3"/>
<dbReference type="InterPro" id="IPR029058">
    <property type="entry name" value="AB_hydrolase_fold"/>
</dbReference>
<name>A0A4P7CWV3_9BURK</name>
<evidence type="ECO:0000313" key="3">
    <source>
        <dbReference type="Proteomes" id="UP000295727"/>
    </source>
</evidence>
<dbReference type="InterPro" id="IPR050471">
    <property type="entry name" value="AB_hydrolase"/>
</dbReference>
<keyword evidence="2" id="KW-0378">Hydrolase</keyword>
<accession>A0A4P7CWV3</accession>
<dbReference type="SUPFAM" id="SSF53474">
    <property type="entry name" value="alpha/beta-Hydrolases"/>
    <property type="match status" value="1"/>
</dbReference>
<proteinExistence type="predicted"/>